<protein>
    <submittedName>
        <fullName evidence="1">Glutamine amidotransferase</fullName>
    </submittedName>
</protein>
<evidence type="ECO:0000313" key="1">
    <source>
        <dbReference type="EMBL" id="MET3657897.1"/>
    </source>
</evidence>
<dbReference type="InterPro" id="IPR029062">
    <property type="entry name" value="Class_I_gatase-like"/>
</dbReference>
<dbReference type="InterPro" id="IPR011697">
    <property type="entry name" value="Peptidase_C26"/>
</dbReference>
<sequence length="234" mass="25658">MKPVIGITTDVQQDGENILKNTYVQAVIRAGGLPMIVPVGLEQDVEQLIEMFDGLLLSGGNDINPMLFNEEPHEYLGVVSPSRDSSELELARRMLKTGKPILGICRGLQVLNVAVGGTLYQDLYKQNDSPILQHIQKAPNTHCSHYVQLDKGSLLESIAGSERIQVNSYHHQSLKEVPSDFKVTAVASDGIVEAIESTHEQFVLGVQWHPEALSAAGDAVSLRIFERFISECAN</sequence>
<reference evidence="1 2" key="1">
    <citation type="submission" date="2024-06" db="EMBL/GenBank/DDBJ databases">
        <title>Sorghum-associated microbial communities from plants grown in Nebraska, USA.</title>
        <authorList>
            <person name="Schachtman D."/>
        </authorList>
    </citation>
    <scope>NUCLEOTIDE SEQUENCE [LARGE SCALE GENOMIC DNA]</scope>
    <source>
        <strain evidence="1 2">1288</strain>
    </source>
</reference>
<dbReference type="Gene3D" id="3.40.50.880">
    <property type="match status" value="1"/>
</dbReference>
<organism evidence="1 2">
    <name type="scientific">Sporosarcina psychrophila</name>
    <name type="common">Bacillus psychrophilus</name>
    <dbReference type="NCBI Taxonomy" id="1476"/>
    <lineage>
        <taxon>Bacteria</taxon>
        <taxon>Bacillati</taxon>
        <taxon>Bacillota</taxon>
        <taxon>Bacilli</taxon>
        <taxon>Bacillales</taxon>
        <taxon>Caryophanaceae</taxon>
        <taxon>Sporosarcina</taxon>
    </lineage>
</organism>
<dbReference type="RefSeq" id="WP_354313638.1">
    <property type="nucleotide sequence ID" value="NZ_JBEPME010000004.1"/>
</dbReference>
<keyword evidence="2" id="KW-1185">Reference proteome</keyword>
<gene>
    <name evidence="1" type="ORF">ABIC55_002994</name>
</gene>
<accession>A0ABV2K9Z0</accession>
<dbReference type="SUPFAM" id="SSF52317">
    <property type="entry name" value="Class I glutamine amidotransferase-like"/>
    <property type="match status" value="1"/>
</dbReference>
<dbReference type="PANTHER" id="PTHR43235:SF1">
    <property type="entry name" value="GLUTAMINE AMIDOTRANSFERASE PB2B2.05-RELATED"/>
    <property type="match status" value="1"/>
</dbReference>
<dbReference type="Pfam" id="PF07722">
    <property type="entry name" value="Peptidase_C26"/>
    <property type="match status" value="1"/>
</dbReference>
<dbReference type="Proteomes" id="UP001549104">
    <property type="component" value="Unassembled WGS sequence"/>
</dbReference>
<comment type="caution">
    <text evidence="1">The sequence shown here is derived from an EMBL/GenBank/DDBJ whole genome shotgun (WGS) entry which is preliminary data.</text>
</comment>
<dbReference type="PROSITE" id="PS51273">
    <property type="entry name" value="GATASE_TYPE_1"/>
    <property type="match status" value="1"/>
</dbReference>
<dbReference type="EMBL" id="JBEPME010000004">
    <property type="protein sequence ID" value="MET3657897.1"/>
    <property type="molecule type" value="Genomic_DNA"/>
</dbReference>
<proteinExistence type="predicted"/>
<keyword evidence="1" id="KW-0315">Glutamine amidotransferase</keyword>
<dbReference type="PANTHER" id="PTHR43235">
    <property type="entry name" value="GLUTAMINE AMIDOTRANSFERASE PB2B2.05-RELATED"/>
    <property type="match status" value="1"/>
</dbReference>
<dbReference type="InterPro" id="IPR044668">
    <property type="entry name" value="PuuD-like"/>
</dbReference>
<dbReference type="CDD" id="cd01745">
    <property type="entry name" value="GATase1_2"/>
    <property type="match status" value="1"/>
</dbReference>
<evidence type="ECO:0000313" key="2">
    <source>
        <dbReference type="Proteomes" id="UP001549104"/>
    </source>
</evidence>
<name>A0ABV2K9Z0_SPOPS</name>